<evidence type="ECO:0000313" key="3">
    <source>
        <dbReference type="Proteomes" id="UP000763557"/>
    </source>
</evidence>
<gene>
    <name evidence="2" type="ORF">GC106_72580</name>
</gene>
<name>A0ABX2FF26_9PSEU</name>
<evidence type="ECO:0000259" key="1">
    <source>
        <dbReference type="Pfam" id="PF07812"/>
    </source>
</evidence>
<protein>
    <submittedName>
        <fullName evidence="2">TfuA domain-containing protein</fullName>
    </submittedName>
</protein>
<feature type="domain" description="TfuA-like core" evidence="1">
    <location>
        <begin position="49"/>
        <end position="167"/>
    </location>
</feature>
<reference evidence="2 3" key="1">
    <citation type="submission" date="2020-01" db="EMBL/GenBank/DDBJ databases">
        <title>Kibdelosporangium persica a novel Actinomycetes from a hot desert in Iran.</title>
        <authorList>
            <person name="Safaei N."/>
            <person name="Zaburannyi N."/>
            <person name="Mueller R."/>
            <person name="Wink J."/>
        </authorList>
    </citation>
    <scope>NUCLEOTIDE SEQUENCE [LARGE SCALE GENOMIC DNA]</scope>
    <source>
        <strain evidence="2 3">4NS15</strain>
    </source>
</reference>
<sequence length="439" mass="46974">MRVHVFLGPTLPGRDAARVLPGAVLHPPAAHGDMLRLGCEAGDVVVLVDGYYHHSASVRHKEILALVSDGVHVVGCASMGALRAAELHPYGMVGNGTVFEMYRDGVIDGDDEVAVMHAEGPEYRKLTVPSVAVRHAAASATLAGWLSESDHRDIVGIVRSLHYTDRTWQAVETAARQAGRHDQVARLRSSMAGQPDVKALDTLDTLTKIARHELPGDGEPGEWATSRHWRTRFLAEWRTEFSVTTVDGIEVGAGAVARYQQIYLKDFPARWERLVLSTVAGPGAGLVPRALAAAARQGLTPESITPAQAGYWLTPAERTALSGVDAVIRMLVRSHVAPAPAHQIVAFDPEVVADPAARRAVAEAQVTNARVASWKNGQSVAHLKSEVLHAHLAETWQAEDGAALTAAARDRGFDSVDAAVAAVRPFFLRTVLLTGTKAG</sequence>
<dbReference type="Proteomes" id="UP000763557">
    <property type="component" value="Unassembled WGS sequence"/>
</dbReference>
<dbReference type="EMBL" id="JAAATY010000033">
    <property type="protein sequence ID" value="NRN69996.1"/>
    <property type="molecule type" value="Genomic_DNA"/>
</dbReference>
<keyword evidence="3" id="KW-1185">Reference proteome</keyword>
<proteinExistence type="predicted"/>
<accession>A0ABX2FF26</accession>
<dbReference type="Pfam" id="PF07812">
    <property type="entry name" value="TfuA"/>
    <property type="match status" value="1"/>
</dbReference>
<dbReference type="InterPro" id="IPR012924">
    <property type="entry name" value="TfuA_core"/>
</dbReference>
<evidence type="ECO:0000313" key="2">
    <source>
        <dbReference type="EMBL" id="NRN69996.1"/>
    </source>
</evidence>
<comment type="caution">
    <text evidence="2">The sequence shown here is derived from an EMBL/GenBank/DDBJ whole genome shotgun (WGS) entry which is preliminary data.</text>
</comment>
<dbReference type="RefSeq" id="WP_173140783.1">
    <property type="nucleotide sequence ID" value="NZ_CBCSGW010000067.1"/>
</dbReference>
<organism evidence="2 3">
    <name type="scientific">Kibdelosporangium persicum</name>
    <dbReference type="NCBI Taxonomy" id="2698649"/>
    <lineage>
        <taxon>Bacteria</taxon>
        <taxon>Bacillati</taxon>
        <taxon>Actinomycetota</taxon>
        <taxon>Actinomycetes</taxon>
        <taxon>Pseudonocardiales</taxon>
        <taxon>Pseudonocardiaceae</taxon>
        <taxon>Kibdelosporangium</taxon>
    </lineage>
</organism>